<dbReference type="Gene3D" id="1.10.260.40">
    <property type="entry name" value="lambda repressor-like DNA-binding domains"/>
    <property type="match status" value="1"/>
</dbReference>
<evidence type="ECO:0000313" key="3">
    <source>
        <dbReference type="Proteomes" id="UP001141629"/>
    </source>
</evidence>
<gene>
    <name evidence="2" type="ORF">H7K45_29095</name>
</gene>
<name>A0A9X2Z8K9_9MYCO</name>
<dbReference type="GO" id="GO:0003677">
    <property type="term" value="F:DNA binding"/>
    <property type="evidence" value="ECO:0007669"/>
    <property type="project" value="InterPro"/>
</dbReference>
<evidence type="ECO:0000259" key="1">
    <source>
        <dbReference type="PROSITE" id="PS50943"/>
    </source>
</evidence>
<dbReference type="EMBL" id="JACKVK010000020">
    <property type="protein sequence ID" value="MCV7424604.1"/>
    <property type="molecule type" value="Genomic_DNA"/>
</dbReference>
<organism evidence="2 3">
    <name type="scientific">Mycobacterium yunnanensis</name>
    <dbReference type="NCBI Taxonomy" id="368477"/>
    <lineage>
        <taxon>Bacteria</taxon>
        <taxon>Bacillati</taxon>
        <taxon>Actinomycetota</taxon>
        <taxon>Actinomycetes</taxon>
        <taxon>Mycobacteriales</taxon>
        <taxon>Mycobacteriaceae</taxon>
        <taxon>Mycobacterium</taxon>
    </lineage>
</organism>
<dbReference type="AlphaFoldDB" id="A0A9X2Z8K9"/>
<dbReference type="Gene3D" id="3.30.450.180">
    <property type="match status" value="1"/>
</dbReference>
<dbReference type="Pfam" id="PF17765">
    <property type="entry name" value="MLTR_LBD"/>
    <property type="match status" value="1"/>
</dbReference>
<dbReference type="SMART" id="SM00530">
    <property type="entry name" value="HTH_XRE"/>
    <property type="match status" value="1"/>
</dbReference>
<dbReference type="SUPFAM" id="SSF47413">
    <property type="entry name" value="lambda repressor-like DNA-binding domains"/>
    <property type="match status" value="1"/>
</dbReference>
<dbReference type="Pfam" id="PF13560">
    <property type="entry name" value="HTH_31"/>
    <property type="match status" value="1"/>
</dbReference>
<dbReference type="PANTHER" id="PTHR35010">
    <property type="entry name" value="BLL4672 PROTEIN-RELATED"/>
    <property type="match status" value="1"/>
</dbReference>
<dbReference type="RefSeq" id="WP_263999678.1">
    <property type="nucleotide sequence ID" value="NZ_JACKVK010000020.1"/>
</dbReference>
<sequence length="281" mass="29496">MSASVGVGPLGEFLAARRSRVKLAQAGVAAAGRRRVPGLRREELADLAGISAVYYARLEQGTSRNASPEVLESLSRALGLADDERRHLLDLAALSRGRRPVHADDERLAPALAQVLTALGDAPAVILGQAMDVLAWNRAGHALTAQHLEFECVGDVGRRPNVAVNVFLDPRTAALYADWPRKSRAVVGHLRMVAATSSASPRVTAVIDELRTCSAAFAALWADHAVGTCTGGSYVIDHPVVGRCAVHQQTLTAPGADGQSLVTFTPADAAAERSFGCLTAA</sequence>
<dbReference type="PROSITE" id="PS50943">
    <property type="entry name" value="HTH_CROC1"/>
    <property type="match status" value="1"/>
</dbReference>
<comment type="caution">
    <text evidence="2">The sequence shown here is derived from an EMBL/GenBank/DDBJ whole genome shotgun (WGS) entry which is preliminary data.</text>
</comment>
<dbReference type="InterPro" id="IPR010982">
    <property type="entry name" value="Lambda_DNA-bd_dom_sf"/>
</dbReference>
<evidence type="ECO:0000313" key="2">
    <source>
        <dbReference type="EMBL" id="MCV7424604.1"/>
    </source>
</evidence>
<dbReference type="InterPro" id="IPR041413">
    <property type="entry name" value="MLTR_LBD"/>
</dbReference>
<feature type="domain" description="HTH cro/C1-type" evidence="1">
    <location>
        <begin position="38"/>
        <end position="85"/>
    </location>
</feature>
<proteinExistence type="predicted"/>
<dbReference type="PANTHER" id="PTHR35010:SF2">
    <property type="entry name" value="BLL4672 PROTEIN"/>
    <property type="match status" value="1"/>
</dbReference>
<protein>
    <submittedName>
        <fullName evidence="2">Helix-turn-helix domain-containing protein</fullName>
    </submittedName>
</protein>
<reference evidence="2" key="1">
    <citation type="submission" date="2020-07" db="EMBL/GenBank/DDBJ databases">
        <authorList>
            <person name="Pettersson B.M.F."/>
            <person name="Behra P.R.K."/>
            <person name="Ramesh M."/>
            <person name="Das S."/>
            <person name="Dasgupta S."/>
            <person name="Kirsebom L.A."/>
        </authorList>
    </citation>
    <scope>NUCLEOTIDE SEQUENCE</scope>
    <source>
        <strain evidence="2">DSM 44838</strain>
    </source>
</reference>
<keyword evidence="3" id="KW-1185">Reference proteome</keyword>
<dbReference type="Proteomes" id="UP001141629">
    <property type="component" value="Unassembled WGS sequence"/>
</dbReference>
<reference evidence="2" key="2">
    <citation type="journal article" date="2022" name="BMC Genomics">
        <title>Comparative genome analysis of mycobacteria focusing on tRNA and non-coding RNA.</title>
        <authorList>
            <person name="Behra P.R.K."/>
            <person name="Pettersson B.M.F."/>
            <person name="Ramesh M."/>
            <person name="Das S."/>
            <person name="Dasgupta S."/>
            <person name="Kirsebom L.A."/>
        </authorList>
    </citation>
    <scope>NUCLEOTIDE SEQUENCE</scope>
    <source>
        <strain evidence="2">DSM 44838</strain>
    </source>
</reference>
<dbReference type="CDD" id="cd00093">
    <property type="entry name" value="HTH_XRE"/>
    <property type="match status" value="1"/>
</dbReference>
<accession>A0A9X2Z8K9</accession>
<dbReference type="InterPro" id="IPR001387">
    <property type="entry name" value="Cro/C1-type_HTH"/>
</dbReference>